<evidence type="ECO:0000313" key="3">
    <source>
        <dbReference type="Proteomes" id="UP000318733"/>
    </source>
</evidence>
<keyword evidence="3" id="KW-1185">Reference proteome</keyword>
<dbReference type="GO" id="GO:0005975">
    <property type="term" value="P:carbohydrate metabolic process"/>
    <property type="evidence" value="ECO:0007669"/>
    <property type="project" value="InterPro"/>
</dbReference>
<proteinExistence type="predicted"/>
<name>A0A556MTT1_9SPHI</name>
<keyword evidence="1" id="KW-0732">Signal</keyword>
<dbReference type="SUPFAM" id="SSF48208">
    <property type="entry name" value="Six-hairpin glycosidases"/>
    <property type="match status" value="1"/>
</dbReference>
<accession>A0A556MTT1</accession>
<organism evidence="2 3">
    <name type="scientific">Mucilaginibacter corticis</name>
    <dbReference type="NCBI Taxonomy" id="2597670"/>
    <lineage>
        <taxon>Bacteria</taxon>
        <taxon>Pseudomonadati</taxon>
        <taxon>Bacteroidota</taxon>
        <taxon>Sphingobacteriia</taxon>
        <taxon>Sphingobacteriales</taxon>
        <taxon>Sphingobacteriaceae</taxon>
        <taxon>Mucilaginibacter</taxon>
    </lineage>
</organism>
<dbReference type="EMBL" id="VLPK01000001">
    <property type="protein sequence ID" value="TSJ43313.1"/>
    <property type="molecule type" value="Genomic_DNA"/>
</dbReference>
<comment type="caution">
    <text evidence="2">The sequence shown here is derived from an EMBL/GenBank/DDBJ whole genome shotgun (WGS) entry which is preliminary data.</text>
</comment>
<evidence type="ECO:0008006" key="4">
    <source>
        <dbReference type="Google" id="ProtNLM"/>
    </source>
</evidence>
<evidence type="ECO:0000256" key="1">
    <source>
        <dbReference type="SAM" id="SignalP"/>
    </source>
</evidence>
<dbReference type="InterPro" id="IPR008928">
    <property type="entry name" value="6-hairpin_glycosidase_sf"/>
</dbReference>
<dbReference type="AlphaFoldDB" id="A0A556MTT1"/>
<dbReference type="Proteomes" id="UP000318733">
    <property type="component" value="Unassembled WGS sequence"/>
</dbReference>
<evidence type="ECO:0000313" key="2">
    <source>
        <dbReference type="EMBL" id="TSJ43313.1"/>
    </source>
</evidence>
<gene>
    <name evidence="2" type="ORF">FO440_03720</name>
</gene>
<reference evidence="2 3" key="1">
    <citation type="submission" date="2019-07" db="EMBL/GenBank/DDBJ databases">
        <authorList>
            <person name="Huq M.A."/>
        </authorList>
    </citation>
    <scope>NUCLEOTIDE SEQUENCE [LARGE SCALE GENOMIC DNA]</scope>
    <source>
        <strain evidence="2 3">MAH-19</strain>
    </source>
</reference>
<dbReference type="RefSeq" id="WP_144246878.1">
    <property type="nucleotide sequence ID" value="NZ_VLPK01000001.1"/>
</dbReference>
<protein>
    <recommendedName>
        <fullName evidence="4">Glycosyl hydrolase 36 catalytic domain-containing protein</fullName>
    </recommendedName>
</protein>
<dbReference type="Gene3D" id="1.50.10.10">
    <property type="match status" value="1"/>
</dbReference>
<sequence length="433" mass="48539">MIRSVFYFFLLVFIVNTGALAQVNADRALAKTILTNKDFDTVQVKAVKLLSGFSAGTSYNEVWIRDFNTFIKGSLKAHPKEEVKKMLLMFFKIQGDDGNIVDGVVETTKANVGYDYRHSDLLPGWQAHKNTVETDQESSLVQAIRKYIDVTGDVSILDEQIGGKSVISRIEDALNYIMKDRWSAKYGLVTGATTIDWGDVQADGGWGVAINKKTKWAIDIYDNAMFAMAIRDFIAFKPKGYKTDKNWNAVAASLKANVRKYLWQPATNKYIPHLYLEGSPFPKEFNENEILYTGGSICAILAGFNTKAEVIEINRQMLAAAAKEKFATIGMTVYPPYPKELYPNVPPYNYQNAGDWTWFGGRMPEALLKYNLAKEAYADLTPMTDRTIKNNGFFEWYNVQTGAPSGSGSFRGEAGVLYDAIGQLKQWAANHNR</sequence>
<dbReference type="OrthoDB" id="1111500at2"/>
<feature type="signal peptide" evidence="1">
    <location>
        <begin position="1"/>
        <end position="21"/>
    </location>
</feature>
<feature type="chain" id="PRO_5021814035" description="Glycosyl hydrolase 36 catalytic domain-containing protein" evidence="1">
    <location>
        <begin position="22"/>
        <end position="433"/>
    </location>
</feature>
<dbReference type="InterPro" id="IPR012341">
    <property type="entry name" value="6hp_glycosidase-like_sf"/>
</dbReference>